<proteinExistence type="predicted"/>
<sequence>MEGDGVVLKGDKNYITGRILNIHGDYSAIIDNGEGNYVNVIE</sequence>
<reference evidence="1" key="1">
    <citation type="journal article" date="2013" name="Mar. Drugs">
        <title>Assessing the effectiveness of functional genetic screens for the identification of bioactive metabolites.</title>
        <authorList>
            <person name="Penesyan A."/>
            <person name="Ballestriero F."/>
            <person name="Daim M."/>
            <person name="Kjelleberg S."/>
            <person name="Thomas T."/>
            <person name="Egan S."/>
        </authorList>
    </citation>
    <scope>NUCLEOTIDE SEQUENCE</scope>
    <source>
        <strain evidence="1">D250</strain>
    </source>
</reference>
<evidence type="ECO:0000313" key="1">
    <source>
        <dbReference type="EMBL" id="AFT64195.1"/>
    </source>
</evidence>
<accession>M4HX63</accession>
<protein>
    <submittedName>
        <fullName evidence="1">Uncharacterized protein</fullName>
    </submittedName>
</protein>
<organism evidence="1">
    <name type="scientific">gamma proteobacterium D250</name>
    <dbReference type="NCBI Taxonomy" id="649546"/>
    <lineage>
        <taxon>Bacteria</taxon>
        <taxon>Pseudomonadati</taxon>
        <taxon>Pseudomonadota</taxon>
        <taxon>Gammaproteobacteria</taxon>
    </lineage>
</organism>
<name>M4HX63_9GAMM</name>
<dbReference type="EMBL" id="JX523958">
    <property type="protein sequence ID" value="AFT64195.1"/>
    <property type="molecule type" value="Genomic_DNA"/>
</dbReference>
<dbReference type="AlphaFoldDB" id="M4HX63"/>